<protein>
    <recommendedName>
        <fullName evidence="4">Lipoprotein</fullName>
    </recommendedName>
</protein>
<evidence type="ECO:0000313" key="2">
    <source>
        <dbReference type="EMBL" id="SEH84178.1"/>
    </source>
</evidence>
<dbReference type="STRING" id="1679444.PYTT_1144"/>
<proteinExistence type="predicted"/>
<organism evidence="2 3">
    <name type="scientific">Akkermansia glycaniphila</name>
    <dbReference type="NCBI Taxonomy" id="1679444"/>
    <lineage>
        <taxon>Bacteria</taxon>
        <taxon>Pseudomonadati</taxon>
        <taxon>Verrucomicrobiota</taxon>
        <taxon>Verrucomicrobiia</taxon>
        <taxon>Verrucomicrobiales</taxon>
        <taxon>Akkermansiaceae</taxon>
        <taxon>Akkermansia</taxon>
    </lineage>
</organism>
<gene>
    <name evidence="2" type="ORF">PYTT_1144</name>
</gene>
<evidence type="ECO:0000313" key="3">
    <source>
        <dbReference type="Proteomes" id="UP000176204"/>
    </source>
</evidence>
<dbReference type="EMBL" id="LT629973">
    <property type="protein sequence ID" value="SEH84178.1"/>
    <property type="molecule type" value="Genomic_DNA"/>
</dbReference>
<dbReference type="KEGG" id="agl:PYTT_1144"/>
<reference evidence="3" key="1">
    <citation type="submission" date="2016-09" db="EMBL/GenBank/DDBJ databases">
        <authorList>
            <person name="Koehorst J."/>
        </authorList>
    </citation>
    <scope>NUCLEOTIDE SEQUENCE [LARGE SCALE GENOMIC DNA]</scope>
</reference>
<dbReference type="RefSeq" id="WP_067774181.1">
    <property type="nucleotide sequence ID" value="NZ_LIGX01000017.1"/>
</dbReference>
<sequence length="165" mass="17799">MFKTLATTLCLALTAALYTSCGSDSNNATVPTTDAPQAPNPLVPMAYTTMDFNSDGQTVYTFTTNGYVTFGKAAGSNDGSYTYTPVVHKVGEPGTATLVIRSRFITNDPDNEATEAEVRTYELTFTKEDKTARVWTAQGTMTSNLKPGETVSYPNITITQEASYK</sequence>
<dbReference type="AlphaFoldDB" id="A0A1C7PD80"/>
<evidence type="ECO:0008006" key="4">
    <source>
        <dbReference type="Google" id="ProtNLM"/>
    </source>
</evidence>
<evidence type="ECO:0000256" key="1">
    <source>
        <dbReference type="SAM" id="SignalP"/>
    </source>
</evidence>
<dbReference type="Proteomes" id="UP000176204">
    <property type="component" value="Chromosome I"/>
</dbReference>
<feature type="signal peptide" evidence="1">
    <location>
        <begin position="1"/>
        <end position="28"/>
    </location>
</feature>
<feature type="chain" id="PRO_5014266513" description="Lipoprotein" evidence="1">
    <location>
        <begin position="29"/>
        <end position="165"/>
    </location>
</feature>
<name>A0A1C7PD80_9BACT</name>
<accession>A0A1C7PD80</accession>
<keyword evidence="1" id="KW-0732">Signal</keyword>
<keyword evidence="3" id="KW-1185">Reference proteome</keyword>